<comment type="caution">
    <text evidence="1">The sequence shown here is derived from an EMBL/GenBank/DDBJ whole genome shotgun (WGS) entry which is preliminary data.</text>
</comment>
<evidence type="ECO:0000313" key="1">
    <source>
        <dbReference type="EMBL" id="PIU99457.1"/>
    </source>
</evidence>
<dbReference type="Pfam" id="PF19927">
    <property type="entry name" value="DUF6390"/>
    <property type="match status" value="1"/>
</dbReference>
<organism evidence="1 2">
    <name type="scientific">Candidatus Tagabacteria bacterium CG03_land_8_20_14_0_80_41_22</name>
    <dbReference type="NCBI Taxonomy" id="1975020"/>
    <lineage>
        <taxon>Bacteria</taxon>
        <taxon>Candidatus Tagaibacteriota</taxon>
    </lineage>
</organism>
<gene>
    <name evidence="1" type="ORF">COS58_02425</name>
</gene>
<sequence>MTDGLLMFAKYAFPPNVLQFCGPVEIGSIFESFKGDKKAREIKNLLLQFSGAVPYLQLIAGSNGIKDIFDERVVGAYWLGNNLLGNVEVKDVYRHIEGRFKKNINKKDWHWLISGSMPEAKPFHGFHVFDIYRRAGLLRSGDKNNILETMDKCRIGWGKVESVDLNNRSKKNLSFGIALVSYSPLEFFEKKIRFGGETIRKFFLVDESIKKGDEVSFHWDYVCDRITPIQKKNLIYWTNYHLNLANQTI</sequence>
<dbReference type="AlphaFoldDB" id="A0A2M7B8K9"/>
<proteinExistence type="predicted"/>
<reference evidence="2" key="1">
    <citation type="submission" date="2017-09" db="EMBL/GenBank/DDBJ databases">
        <title>Depth-based differentiation of microbial function through sediment-hosted aquifers and enrichment of novel symbionts in the deep terrestrial subsurface.</title>
        <authorList>
            <person name="Probst A.J."/>
            <person name="Ladd B."/>
            <person name="Jarett J.K."/>
            <person name="Geller-Mcgrath D.E."/>
            <person name="Sieber C.M.K."/>
            <person name="Emerson J.B."/>
            <person name="Anantharaman K."/>
            <person name="Thomas B.C."/>
            <person name="Malmstrom R."/>
            <person name="Stieglmeier M."/>
            <person name="Klingl A."/>
            <person name="Woyke T."/>
            <person name="Ryan C.M."/>
            <person name="Banfield J.F."/>
        </authorList>
    </citation>
    <scope>NUCLEOTIDE SEQUENCE [LARGE SCALE GENOMIC DNA]</scope>
</reference>
<evidence type="ECO:0000313" key="2">
    <source>
        <dbReference type="Proteomes" id="UP000228561"/>
    </source>
</evidence>
<name>A0A2M7B8K9_9BACT</name>
<protein>
    <submittedName>
        <fullName evidence="1">Uncharacterized protein</fullName>
    </submittedName>
</protein>
<dbReference type="EMBL" id="PEVG01000029">
    <property type="protein sequence ID" value="PIU99457.1"/>
    <property type="molecule type" value="Genomic_DNA"/>
</dbReference>
<dbReference type="InterPro" id="IPR045660">
    <property type="entry name" value="DUF6390"/>
</dbReference>
<dbReference type="Proteomes" id="UP000228561">
    <property type="component" value="Unassembled WGS sequence"/>
</dbReference>
<accession>A0A2M7B8K9</accession>